<feature type="compositionally biased region" description="Polar residues" evidence="1">
    <location>
        <begin position="76"/>
        <end position="89"/>
    </location>
</feature>
<sequence>MDTITHTKYGALTKCGALLACKKLLRPNRPPKPITVGEKHLEAMAKVWKRQREHEKEEALQRSKKLRLEMEERSVLDQNQQPAIIQSVPSAGEYPLDNDHDDDDDDELRYELCSLEREIFYRDMVDSDDEHYGGADGECNGDGLCINYLGYPYYDDDDDEDDDDDIAADYVCVANATCNNDVIEILDDDDGDAVIAKETQSNTEIIDLCTPPRVKSDDVAEKETTPVSSQQMKLKGKLNFDEI</sequence>
<gene>
    <name evidence="2" type="ORF">CCAP1982_LOCUS21412</name>
</gene>
<dbReference type="EMBL" id="CAJHJT010000056">
    <property type="protein sequence ID" value="CAD7013344.1"/>
    <property type="molecule type" value="Genomic_DNA"/>
</dbReference>
<dbReference type="Proteomes" id="UP000606786">
    <property type="component" value="Unassembled WGS sequence"/>
</dbReference>
<protein>
    <submittedName>
        <fullName evidence="2">(Mediterranean fruit fly) hypothetical protein</fullName>
    </submittedName>
</protein>
<comment type="caution">
    <text evidence="2">The sequence shown here is derived from an EMBL/GenBank/DDBJ whole genome shotgun (WGS) entry which is preliminary data.</text>
</comment>
<feature type="region of interest" description="Disordered" evidence="1">
    <location>
        <begin position="215"/>
        <end position="243"/>
    </location>
</feature>
<name>A0A811VEB8_CERCA</name>
<feature type="region of interest" description="Disordered" evidence="1">
    <location>
        <begin position="71"/>
        <end position="103"/>
    </location>
</feature>
<organism evidence="2 3">
    <name type="scientific">Ceratitis capitata</name>
    <name type="common">Mediterranean fruit fly</name>
    <name type="synonym">Tephritis capitata</name>
    <dbReference type="NCBI Taxonomy" id="7213"/>
    <lineage>
        <taxon>Eukaryota</taxon>
        <taxon>Metazoa</taxon>
        <taxon>Ecdysozoa</taxon>
        <taxon>Arthropoda</taxon>
        <taxon>Hexapoda</taxon>
        <taxon>Insecta</taxon>
        <taxon>Pterygota</taxon>
        <taxon>Neoptera</taxon>
        <taxon>Endopterygota</taxon>
        <taxon>Diptera</taxon>
        <taxon>Brachycera</taxon>
        <taxon>Muscomorpha</taxon>
        <taxon>Tephritoidea</taxon>
        <taxon>Tephritidae</taxon>
        <taxon>Ceratitis</taxon>
        <taxon>Ceratitis</taxon>
    </lineage>
</organism>
<dbReference type="AlphaFoldDB" id="A0A811VEB8"/>
<accession>A0A811VEB8</accession>
<proteinExistence type="predicted"/>
<evidence type="ECO:0000256" key="1">
    <source>
        <dbReference type="SAM" id="MobiDB-lite"/>
    </source>
</evidence>
<feature type="compositionally biased region" description="Basic and acidic residues" evidence="1">
    <location>
        <begin position="215"/>
        <end position="224"/>
    </location>
</feature>
<evidence type="ECO:0000313" key="3">
    <source>
        <dbReference type="Proteomes" id="UP000606786"/>
    </source>
</evidence>
<keyword evidence="3" id="KW-1185">Reference proteome</keyword>
<reference evidence="2" key="1">
    <citation type="submission" date="2020-11" db="EMBL/GenBank/DDBJ databases">
        <authorList>
            <person name="Whitehead M."/>
        </authorList>
    </citation>
    <scope>NUCLEOTIDE SEQUENCE</scope>
    <source>
        <strain evidence="2">EGII</strain>
    </source>
</reference>
<evidence type="ECO:0000313" key="2">
    <source>
        <dbReference type="EMBL" id="CAD7013344.1"/>
    </source>
</evidence>